<dbReference type="AlphaFoldDB" id="A0A8H2X7P8"/>
<keyword evidence="2" id="KW-0472">Membrane</keyword>
<evidence type="ECO:0000313" key="5">
    <source>
        <dbReference type="Proteomes" id="UP000663840"/>
    </source>
</evidence>
<comment type="caution">
    <text evidence="4">The sequence shown here is derived from an EMBL/GenBank/DDBJ whole genome shotgun (WGS) entry which is preliminary data.</text>
</comment>
<dbReference type="EMBL" id="CAJMWR010001135">
    <property type="protein sequence ID" value="CAE6416339.1"/>
    <property type="molecule type" value="Genomic_DNA"/>
</dbReference>
<proteinExistence type="predicted"/>
<dbReference type="Proteomes" id="UP000663840">
    <property type="component" value="Unassembled WGS sequence"/>
</dbReference>
<evidence type="ECO:0000313" key="4">
    <source>
        <dbReference type="EMBL" id="CAE6416339.1"/>
    </source>
</evidence>
<organism evidence="4 5">
    <name type="scientific">Rhizoctonia solani</name>
    <dbReference type="NCBI Taxonomy" id="456999"/>
    <lineage>
        <taxon>Eukaryota</taxon>
        <taxon>Fungi</taxon>
        <taxon>Dikarya</taxon>
        <taxon>Basidiomycota</taxon>
        <taxon>Agaricomycotina</taxon>
        <taxon>Agaricomycetes</taxon>
        <taxon>Cantharellales</taxon>
        <taxon>Ceratobasidiaceae</taxon>
        <taxon>Rhizoctonia</taxon>
    </lineage>
</organism>
<dbReference type="InterPro" id="IPR045340">
    <property type="entry name" value="DUF6533"/>
</dbReference>
<feature type="transmembrane region" description="Helical" evidence="2">
    <location>
        <begin position="146"/>
        <end position="165"/>
    </location>
</feature>
<feature type="domain" description="DUF6533" evidence="3">
    <location>
        <begin position="30"/>
        <end position="75"/>
    </location>
</feature>
<dbReference type="Pfam" id="PF20151">
    <property type="entry name" value="DUF6533"/>
    <property type="match status" value="1"/>
</dbReference>
<name>A0A8H2X7P8_9AGAM</name>
<evidence type="ECO:0000256" key="1">
    <source>
        <dbReference type="SAM" id="MobiDB-lite"/>
    </source>
</evidence>
<feature type="compositionally biased region" description="Low complexity" evidence="1">
    <location>
        <begin position="350"/>
        <end position="362"/>
    </location>
</feature>
<evidence type="ECO:0000259" key="3">
    <source>
        <dbReference type="Pfam" id="PF20151"/>
    </source>
</evidence>
<reference evidence="4" key="1">
    <citation type="submission" date="2021-01" db="EMBL/GenBank/DDBJ databases">
        <authorList>
            <person name="Kaushik A."/>
        </authorList>
    </citation>
    <scope>NUCLEOTIDE SEQUENCE</scope>
    <source>
        <strain evidence="4">AG1-1A</strain>
    </source>
</reference>
<keyword evidence="2" id="KW-0812">Transmembrane</keyword>
<sequence length="378" mass="42466">MSLQEILKITNFHTQRELTDFLINNQRTRYASFASFVLLVYDYVITVIPEVELVWYKPWTWSKVLFLWNRYGTFVILLFDTIVVLGGGPTDAVSLITLGRANSHIVHFPCLHWQKFQGWTGWLTNMTVEVIILVRIAAMYSQDKRIIYPVIGLFFAQAAGMAGIIGNSFANMKAQHERIPGFHICSLVGIPEGMYIYWATNLAFESILFGLALFKAYQHVSRKQGIRPGWSGPRILSVLVRDSIMYFAVIFVTYIINLVSWSTGGSGIYQLAIALAIALRASMGSRLLLNVREAYYGCSVISDNMLSTIQWQPRNADCVAMDSLPVPARDHQISTGFSSLPELRGDWSPEESLPGPSSGVSSQTKSRARVTFEPPYTP</sequence>
<feature type="transmembrane region" description="Helical" evidence="2">
    <location>
        <begin position="68"/>
        <end position="88"/>
    </location>
</feature>
<gene>
    <name evidence="4" type="ORF">RDB_LOCUS49546</name>
</gene>
<feature type="transmembrane region" description="Helical" evidence="2">
    <location>
        <begin position="235"/>
        <end position="256"/>
    </location>
</feature>
<feature type="transmembrane region" description="Helical" evidence="2">
    <location>
        <begin position="30"/>
        <end position="48"/>
    </location>
</feature>
<feature type="transmembrane region" description="Helical" evidence="2">
    <location>
        <begin position="195"/>
        <end position="214"/>
    </location>
</feature>
<evidence type="ECO:0000256" key="2">
    <source>
        <dbReference type="SAM" id="Phobius"/>
    </source>
</evidence>
<feature type="transmembrane region" description="Helical" evidence="2">
    <location>
        <begin position="268"/>
        <end position="289"/>
    </location>
</feature>
<feature type="region of interest" description="Disordered" evidence="1">
    <location>
        <begin position="339"/>
        <end position="378"/>
    </location>
</feature>
<protein>
    <recommendedName>
        <fullName evidence="3">DUF6533 domain-containing protein</fullName>
    </recommendedName>
</protein>
<accession>A0A8H2X7P8</accession>
<keyword evidence="2" id="KW-1133">Transmembrane helix</keyword>